<evidence type="ECO:0000259" key="1">
    <source>
        <dbReference type="Pfam" id="PF01521"/>
    </source>
</evidence>
<evidence type="ECO:0000313" key="2">
    <source>
        <dbReference type="EMBL" id="KRM12778.1"/>
    </source>
</evidence>
<feature type="domain" description="Core" evidence="1">
    <location>
        <begin position="4"/>
        <end position="115"/>
    </location>
</feature>
<dbReference type="AlphaFoldDB" id="A0A0R1W561"/>
<dbReference type="Pfam" id="PF01521">
    <property type="entry name" value="Fe-S_biosyn"/>
    <property type="match status" value="1"/>
</dbReference>
<evidence type="ECO:0000313" key="3">
    <source>
        <dbReference type="Proteomes" id="UP000051820"/>
    </source>
</evidence>
<name>A0A0R1W561_9LACO</name>
<protein>
    <recommendedName>
        <fullName evidence="1">Core domain-containing protein</fullName>
    </recommendedName>
</protein>
<keyword evidence="3" id="KW-1185">Reference proteome</keyword>
<dbReference type="Gene3D" id="2.60.300.12">
    <property type="entry name" value="HesB-like domain"/>
    <property type="match status" value="1"/>
</dbReference>
<dbReference type="SUPFAM" id="SSF89360">
    <property type="entry name" value="HesB-like domain"/>
    <property type="match status" value="1"/>
</dbReference>
<dbReference type="EMBL" id="AZGF01000005">
    <property type="protein sequence ID" value="KRM12778.1"/>
    <property type="molecule type" value="Genomic_DNA"/>
</dbReference>
<dbReference type="InterPro" id="IPR000361">
    <property type="entry name" value="ATAP_core_dom"/>
</dbReference>
<dbReference type="eggNOG" id="COG4918">
    <property type="taxonomic scope" value="Bacteria"/>
</dbReference>
<comment type="caution">
    <text evidence="2">The sequence shown here is derived from an EMBL/GenBank/DDBJ whole genome shotgun (WGS) entry which is preliminary data.</text>
</comment>
<gene>
    <name evidence="2" type="ORF">FD16_GL001956</name>
</gene>
<dbReference type="Proteomes" id="UP000051820">
    <property type="component" value="Unassembled WGS sequence"/>
</dbReference>
<dbReference type="PATRIC" id="fig|1423807.3.peg.2009"/>
<reference evidence="2 3" key="1">
    <citation type="journal article" date="2015" name="Genome Announc.">
        <title>Expanding the biotechnology potential of lactobacilli through comparative genomics of 213 strains and associated genera.</title>
        <authorList>
            <person name="Sun Z."/>
            <person name="Harris H.M."/>
            <person name="McCann A."/>
            <person name="Guo C."/>
            <person name="Argimon S."/>
            <person name="Zhang W."/>
            <person name="Yang X."/>
            <person name="Jeffery I.B."/>
            <person name="Cooney J.C."/>
            <person name="Kagawa T.F."/>
            <person name="Liu W."/>
            <person name="Song Y."/>
            <person name="Salvetti E."/>
            <person name="Wrobel A."/>
            <person name="Rasinkangas P."/>
            <person name="Parkhill J."/>
            <person name="Rea M.C."/>
            <person name="O'Sullivan O."/>
            <person name="Ritari J."/>
            <person name="Douillard F.P."/>
            <person name="Paul Ross R."/>
            <person name="Yang R."/>
            <person name="Briner A.E."/>
            <person name="Felis G.E."/>
            <person name="de Vos W.M."/>
            <person name="Barrangou R."/>
            <person name="Klaenhammer T.R."/>
            <person name="Caufield P.W."/>
            <person name="Cui Y."/>
            <person name="Zhang H."/>
            <person name="O'Toole P.W."/>
        </authorList>
    </citation>
    <scope>NUCLEOTIDE SEQUENCE [LARGE SCALE GENOMIC DNA]</scope>
    <source>
        <strain evidence="2 3">DSM 5007</strain>
    </source>
</reference>
<organism evidence="2 3">
    <name type="scientific">Paucilactobacillus suebicus DSM 5007 = KCTC 3549</name>
    <dbReference type="NCBI Taxonomy" id="1423807"/>
    <lineage>
        <taxon>Bacteria</taxon>
        <taxon>Bacillati</taxon>
        <taxon>Bacillota</taxon>
        <taxon>Bacilli</taxon>
        <taxon>Lactobacillales</taxon>
        <taxon>Lactobacillaceae</taxon>
        <taxon>Paucilactobacillus</taxon>
    </lineage>
</organism>
<proteinExistence type="predicted"/>
<dbReference type="InterPro" id="IPR035903">
    <property type="entry name" value="HesB-like_dom_sf"/>
</dbReference>
<sequence>MVKMKLTVSKEAAKYIENHLNHPNQKLLLSYDDGVGPFSKVGVCSLDTAFQIIAVSKELPTPDYDAKLESNIGEFEYKAYSKAYLGENLRLDLNEKYKTLSLSSEEETLDSSIVLLDLTGNTEEFV</sequence>
<accession>A0A0R1W561</accession>
<dbReference type="STRING" id="1423807.FD16_GL001956"/>